<reference evidence="1 2" key="1">
    <citation type="submission" date="2021-03" db="EMBL/GenBank/DDBJ databases">
        <title>Fibrella sp. HMF5405 genome sequencing and assembly.</title>
        <authorList>
            <person name="Kang H."/>
            <person name="Kim H."/>
            <person name="Bae S."/>
            <person name="Joh K."/>
        </authorList>
    </citation>
    <scope>NUCLEOTIDE SEQUENCE [LARGE SCALE GENOMIC DNA]</scope>
    <source>
        <strain evidence="1 2">HMF5405</strain>
    </source>
</reference>
<accession>A0ABS3JJ93</accession>
<gene>
    <name evidence="1" type="ORF">J2I46_15905</name>
</gene>
<comment type="caution">
    <text evidence="1">The sequence shown here is derived from an EMBL/GenBank/DDBJ whole genome shotgun (WGS) entry which is preliminary data.</text>
</comment>
<keyword evidence="2" id="KW-1185">Reference proteome</keyword>
<dbReference type="Proteomes" id="UP000664628">
    <property type="component" value="Unassembled WGS sequence"/>
</dbReference>
<dbReference type="RefSeq" id="WP_207330023.1">
    <property type="nucleotide sequence ID" value="NZ_JAFMYW010000004.1"/>
</dbReference>
<evidence type="ECO:0000313" key="2">
    <source>
        <dbReference type="Proteomes" id="UP000664628"/>
    </source>
</evidence>
<proteinExistence type="predicted"/>
<organism evidence="1 2">
    <name type="scientific">Fibrella forsythiae</name>
    <dbReference type="NCBI Taxonomy" id="2817061"/>
    <lineage>
        <taxon>Bacteria</taxon>
        <taxon>Pseudomonadati</taxon>
        <taxon>Bacteroidota</taxon>
        <taxon>Cytophagia</taxon>
        <taxon>Cytophagales</taxon>
        <taxon>Spirosomataceae</taxon>
        <taxon>Fibrella</taxon>
    </lineage>
</organism>
<dbReference type="EMBL" id="JAFMYW010000004">
    <property type="protein sequence ID" value="MBO0950081.1"/>
    <property type="molecule type" value="Genomic_DNA"/>
</dbReference>
<protein>
    <submittedName>
        <fullName evidence="1">Uncharacterized protein</fullName>
    </submittedName>
</protein>
<evidence type="ECO:0000313" key="1">
    <source>
        <dbReference type="EMBL" id="MBO0950081.1"/>
    </source>
</evidence>
<sequence>MNTQTKQDTGLSLIDDGGRKQLEASLSDFAAFLRRQPAFCGTPEQQEALVKHVSKGNDLIKLVTQERLKITRELDHQKHDWIELEKQLTAPIVAALQPLKDAVDHYNREIMRVREHQLADSGQQGSVDQADKTDWLAANIDVIDKPKGVRTRWAFKITDPALVPNGYWMINEATIKADIANGVRSIPGVQIYEETLTTFRT</sequence>
<name>A0ABS3JJ93_9BACT</name>